<accession>A0ABS5JYM4</accession>
<keyword evidence="2" id="KW-1185">Reference proteome</keyword>
<sequence length="132" mass="15113">MRFKSFYVTTLFAILFTSSCSKDSDQDLQSGSIEGNWKVYSALSSNGDWDVSYEDDNYIYEFKNDGTCEGNVAVVELIPVFGHWSIESNNLTISGDGYKLEYKLAKLDANSLILHKMWEDNTNYYEVALKRQ</sequence>
<comment type="caution">
    <text evidence="1">The sequence shown here is derived from an EMBL/GenBank/DDBJ whole genome shotgun (WGS) entry which is preliminary data.</text>
</comment>
<dbReference type="RefSeq" id="WP_212217260.1">
    <property type="nucleotide sequence ID" value="NZ_JAGUCO010000017.1"/>
</dbReference>
<organism evidence="1 2">
    <name type="scientific">Carboxylicivirga linearis</name>
    <dbReference type="NCBI Taxonomy" id="1628157"/>
    <lineage>
        <taxon>Bacteria</taxon>
        <taxon>Pseudomonadati</taxon>
        <taxon>Bacteroidota</taxon>
        <taxon>Bacteroidia</taxon>
        <taxon>Marinilabiliales</taxon>
        <taxon>Marinilabiliaceae</taxon>
        <taxon>Carboxylicivirga</taxon>
    </lineage>
</organism>
<gene>
    <name evidence="1" type="ORF">KEM10_17160</name>
</gene>
<proteinExistence type="predicted"/>
<dbReference type="EMBL" id="JAGUCO010000017">
    <property type="protein sequence ID" value="MBS2100019.1"/>
    <property type="molecule type" value="Genomic_DNA"/>
</dbReference>
<dbReference type="PROSITE" id="PS51257">
    <property type="entry name" value="PROKAR_LIPOPROTEIN"/>
    <property type="match status" value="1"/>
</dbReference>
<evidence type="ECO:0000313" key="2">
    <source>
        <dbReference type="Proteomes" id="UP000708576"/>
    </source>
</evidence>
<reference evidence="1 2" key="1">
    <citation type="journal article" date="2015" name="Int. J. Syst. Evol. Microbiol.">
        <title>Carboxylicivirga linearis sp. nov., isolated from a sea cucumber culture pond.</title>
        <authorList>
            <person name="Wang F.Q."/>
            <person name="Zhou Y.X."/>
            <person name="Lin X.Z."/>
            <person name="Chen G.J."/>
            <person name="Du Z.J."/>
        </authorList>
    </citation>
    <scope>NUCLEOTIDE SEQUENCE [LARGE SCALE GENOMIC DNA]</scope>
    <source>
        <strain evidence="1 2">FB218</strain>
    </source>
</reference>
<name>A0ABS5JYM4_9BACT</name>
<evidence type="ECO:0000313" key="1">
    <source>
        <dbReference type="EMBL" id="MBS2100019.1"/>
    </source>
</evidence>
<evidence type="ECO:0008006" key="3">
    <source>
        <dbReference type="Google" id="ProtNLM"/>
    </source>
</evidence>
<dbReference type="Proteomes" id="UP000708576">
    <property type="component" value="Unassembled WGS sequence"/>
</dbReference>
<protein>
    <recommendedName>
        <fullName evidence="3">Lipocalin-like domain-containing protein</fullName>
    </recommendedName>
</protein>